<dbReference type="EMBL" id="JANAVB010043419">
    <property type="protein sequence ID" value="KAJ6792536.1"/>
    <property type="molecule type" value="Genomic_DNA"/>
</dbReference>
<protein>
    <submittedName>
        <fullName evidence="7">Mitogen-activated protein kinase 4-like</fullName>
    </submittedName>
</protein>
<keyword evidence="1" id="KW-0723">Serine/threonine-protein kinase</keyword>
<dbReference type="GO" id="GO:0004674">
    <property type="term" value="F:protein serine/threonine kinase activity"/>
    <property type="evidence" value="ECO:0007669"/>
    <property type="project" value="UniProtKB-KW"/>
</dbReference>
<evidence type="ECO:0000256" key="1">
    <source>
        <dbReference type="ARBA" id="ARBA00022527"/>
    </source>
</evidence>
<proteinExistence type="predicted"/>
<reference evidence="7" key="2">
    <citation type="submission" date="2023-04" db="EMBL/GenBank/DDBJ databases">
        <authorList>
            <person name="Bruccoleri R.E."/>
            <person name="Oakeley E.J."/>
            <person name="Faust A.-M."/>
            <person name="Dessus-Babus S."/>
            <person name="Altorfer M."/>
            <person name="Burckhardt D."/>
            <person name="Oertli M."/>
            <person name="Naumann U."/>
            <person name="Petersen F."/>
            <person name="Wong J."/>
        </authorList>
    </citation>
    <scope>NUCLEOTIDE SEQUENCE</scope>
    <source>
        <strain evidence="7">GSM-AAB239-AS_SAM_17_03QT</strain>
        <tissue evidence="7">Leaf</tissue>
    </source>
</reference>
<dbReference type="InterPro" id="IPR011009">
    <property type="entry name" value="Kinase-like_dom_sf"/>
</dbReference>
<reference evidence="7" key="1">
    <citation type="journal article" date="2023" name="GigaByte">
        <title>Genome assembly of the bearded iris, Iris pallida Lam.</title>
        <authorList>
            <person name="Bruccoleri R.E."/>
            <person name="Oakeley E.J."/>
            <person name="Faust A.M.E."/>
            <person name="Altorfer M."/>
            <person name="Dessus-Babus S."/>
            <person name="Burckhardt D."/>
            <person name="Oertli M."/>
            <person name="Naumann U."/>
            <person name="Petersen F."/>
            <person name="Wong J."/>
        </authorList>
    </citation>
    <scope>NUCLEOTIDE SEQUENCE</scope>
    <source>
        <strain evidence="7">GSM-AAB239-AS_SAM_17_03QT</strain>
    </source>
</reference>
<organism evidence="7 8">
    <name type="scientific">Iris pallida</name>
    <name type="common">Sweet iris</name>
    <dbReference type="NCBI Taxonomy" id="29817"/>
    <lineage>
        <taxon>Eukaryota</taxon>
        <taxon>Viridiplantae</taxon>
        <taxon>Streptophyta</taxon>
        <taxon>Embryophyta</taxon>
        <taxon>Tracheophyta</taxon>
        <taxon>Spermatophyta</taxon>
        <taxon>Magnoliopsida</taxon>
        <taxon>Liliopsida</taxon>
        <taxon>Asparagales</taxon>
        <taxon>Iridaceae</taxon>
        <taxon>Iridoideae</taxon>
        <taxon>Irideae</taxon>
        <taxon>Iris</taxon>
    </lineage>
</organism>
<evidence type="ECO:0000256" key="3">
    <source>
        <dbReference type="ARBA" id="ARBA00022741"/>
    </source>
</evidence>
<evidence type="ECO:0000256" key="5">
    <source>
        <dbReference type="ARBA" id="ARBA00022840"/>
    </source>
</evidence>
<evidence type="ECO:0000256" key="4">
    <source>
        <dbReference type="ARBA" id="ARBA00022777"/>
    </source>
</evidence>
<name>A0AAX6DLA9_IRIPA</name>
<dbReference type="Gene3D" id="1.10.510.10">
    <property type="entry name" value="Transferase(Phosphotransferase) domain 1"/>
    <property type="match status" value="1"/>
</dbReference>
<dbReference type="FunFam" id="1.10.510.10:FF:000624">
    <property type="entry name" value="Mitogen-activated protein kinase"/>
    <property type="match status" value="1"/>
</dbReference>
<keyword evidence="5" id="KW-0067">ATP-binding</keyword>
<keyword evidence="2" id="KW-0808">Transferase</keyword>
<dbReference type="InterPro" id="IPR000719">
    <property type="entry name" value="Prot_kinase_dom"/>
</dbReference>
<dbReference type="GO" id="GO:0005524">
    <property type="term" value="F:ATP binding"/>
    <property type="evidence" value="ECO:0007669"/>
    <property type="project" value="UniProtKB-KW"/>
</dbReference>
<dbReference type="Pfam" id="PF00069">
    <property type="entry name" value="Pkinase"/>
    <property type="match status" value="1"/>
</dbReference>
<keyword evidence="4 7" id="KW-0418">Kinase</keyword>
<evidence type="ECO:0000259" key="6">
    <source>
        <dbReference type="PROSITE" id="PS50011"/>
    </source>
</evidence>
<keyword evidence="8" id="KW-1185">Reference proteome</keyword>
<dbReference type="PROSITE" id="PS50011">
    <property type="entry name" value="PROTEIN_KINASE_DOM"/>
    <property type="match status" value="1"/>
</dbReference>
<dbReference type="Proteomes" id="UP001140949">
    <property type="component" value="Unassembled WGS sequence"/>
</dbReference>
<dbReference type="InterPro" id="IPR050117">
    <property type="entry name" value="MAPK"/>
</dbReference>
<feature type="domain" description="Protein kinase" evidence="6">
    <location>
        <begin position="1"/>
        <end position="116"/>
    </location>
</feature>
<evidence type="ECO:0000313" key="8">
    <source>
        <dbReference type="Proteomes" id="UP001140949"/>
    </source>
</evidence>
<dbReference type="PANTHER" id="PTHR24055">
    <property type="entry name" value="MITOGEN-ACTIVATED PROTEIN KINASE"/>
    <property type="match status" value="1"/>
</dbReference>
<dbReference type="SUPFAM" id="SSF56112">
    <property type="entry name" value="Protein kinase-like (PK-like)"/>
    <property type="match status" value="1"/>
</dbReference>
<keyword evidence="3" id="KW-0547">Nucleotide-binding</keyword>
<gene>
    <name evidence="7" type="ORF">M6B38_238135</name>
</gene>
<comment type="caution">
    <text evidence="7">The sequence shown here is derived from an EMBL/GenBank/DDBJ whole genome shotgun (WGS) entry which is preliminary data.</text>
</comment>
<accession>A0AAX6DLA9</accession>
<evidence type="ECO:0000256" key="2">
    <source>
        <dbReference type="ARBA" id="ARBA00022679"/>
    </source>
</evidence>
<dbReference type="AlphaFoldDB" id="A0AAX6DLA9"/>
<sequence length="116" mass="13003">MTEYVVTRWYRALELLLCCDNYDTSIDIWSMGFIFAGLLGRKPICPGTECRNQLKLIVNVLGTISEADLGSIDKTKARKYINSLPYSPGIPILALYPHANPLAVDLIQKILIFLSI</sequence>
<evidence type="ECO:0000313" key="7">
    <source>
        <dbReference type="EMBL" id="KAJ6792536.1"/>
    </source>
</evidence>